<evidence type="ECO:0000256" key="5">
    <source>
        <dbReference type="ARBA" id="ARBA00022490"/>
    </source>
</evidence>
<evidence type="ECO:0000256" key="17">
    <source>
        <dbReference type="SAM" id="MobiDB-lite"/>
    </source>
</evidence>
<dbReference type="InterPro" id="IPR020937">
    <property type="entry name" value="SecA_CS"/>
</dbReference>
<dbReference type="HAMAP" id="MF_01382">
    <property type="entry name" value="SecA"/>
    <property type="match status" value="1"/>
</dbReference>
<keyword evidence="11 15" id="KW-0653">Protein transport</keyword>
<dbReference type="PANTHER" id="PTHR30612">
    <property type="entry name" value="SECA INNER MEMBRANE COMPONENT OF SEC PROTEIN SECRETION SYSTEM"/>
    <property type="match status" value="1"/>
</dbReference>
<proteinExistence type="inferred from homology"/>
<dbReference type="Gene3D" id="3.10.450.50">
    <property type="match status" value="1"/>
</dbReference>
<organism evidence="20 21">
    <name type="scientific">Brevundimonas vesicularis</name>
    <name type="common">Pseudomonas vesicularis</name>
    <dbReference type="NCBI Taxonomy" id="41276"/>
    <lineage>
        <taxon>Bacteria</taxon>
        <taxon>Pseudomonadati</taxon>
        <taxon>Pseudomonadota</taxon>
        <taxon>Alphaproteobacteria</taxon>
        <taxon>Caulobacterales</taxon>
        <taxon>Caulobacteraceae</taxon>
        <taxon>Brevundimonas</taxon>
    </lineage>
</organism>
<dbReference type="InterPro" id="IPR014001">
    <property type="entry name" value="Helicase_ATP-bd"/>
</dbReference>
<evidence type="ECO:0000256" key="3">
    <source>
        <dbReference type="ARBA" id="ARBA00022448"/>
    </source>
</evidence>
<dbReference type="Pfam" id="PF02810">
    <property type="entry name" value="SEC-C"/>
    <property type="match status" value="1"/>
</dbReference>
<dbReference type="GO" id="GO:0046872">
    <property type="term" value="F:metal ion binding"/>
    <property type="evidence" value="ECO:0007669"/>
    <property type="project" value="UniProtKB-KW"/>
</dbReference>
<dbReference type="Pfam" id="PF01043">
    <property type="entry name" value="SecA_PP_bind"/>
    <property type="match status" value="1"/>
</dbReference>
<dbReference type="InterPro" id="IPR011130">
    <property type="entry name" value="SecA_preprotein_X-link_dom"/>
</dbReference>
<comment type="similarity">
    <text evidence="2 15 16">Belongs to the SecA family.</text>
</comment>
<dbReference type="PANTHER" id="PTHR30612:SF0">
    <property type="entry name" value="CHLOROPLAST PROTEIN-TRANSPORTING ATPASE"/>
    <property type="match status" value="1"/>
</dbReference>
<feature type="binding site" evidence="15">
    <location>
        <begin position="104"/>
        <end position="108"/>
    </location>
    <ligand>
        <name>ATP</name>
        <dbReference type="ChEBI" id="CHEBI:30616"/>
    </ligand>
</feature>
<name>A0A2X1BW75_BREVE</name>
<sequence>MLGFAKKLFGSSNDRKVKAFQDHAQRINALEPKFAALSDDELRMMTDAFRDRLANGETLDKILPEAFAVVREASKRVLGQRQYDVQLAGGMILHEGGIAEMRTGEGKTLVAVAPVYLNALPGKGVHVITVNDYLARRDAETMGKVYRFLGLEVGVIVNGLSQGQRQQAYNADVTYGTNNEFGFDYLRDNLVYDRREMVQRPHNFAIVDEVDSILIDEARTPLIISGPTEDRSDLYKILDGLIKDLIKDKDTFELDEKQKQVLLTELGSERLEQALEQGGHFAEDTTGLYDAANISLVHHSNQALRANTLYQRDKDYIIKGGEIVLIDEFTGRMMTGRRLSEGLHQAIEAKEDVKIQPENQTLASVTIQNYFRLYEKLSGMTGTAATEAQEFGDIYKMDVLEVPTNRPIQRKDYDDEVYRTHAEKNQAIARQIAECHLAGQPILVGTVSIERSEQLSDLLNRFEYKVETSRTLKPEYAGKAKEAEKIGDAAYDITYETKLRGIPHSVLNARQHEQEAYIVADAGLPGVVTIATNMAGRGTDIQLGGNLEMKMQKWLLEQRNMAVEVTPEMEAAKESEFKAEIAVQKEKALAAGGLFVLGTERHESRRIDNQLRGRTGRQGDPGTSKFYLSCEDDLLRIFAGDRLDSIMKTFGVAEGEAITHPWLNRAIETAQKRVETRNYDIRKNLLKYDDVVNDQRKAVFEQRQEFMDSEDLSELVGDFRRDVVSDLVERYMPPKAYAEQWDIDGLDEKVRSTLGLELPLHDWAAEEGVSNEEIEERLLAAADARAAERLEMIGAEQTRGLEKQFMLQMIDMQWREHLVHLDHLRGVIGLRGYGQRDPLNEYKTEAFSLFENLLYDLRHNVTRWLMTVEFRFQAPPELPEFQEIHLNPGTGENEMADPSAQNPEGTLIGDDRSKLPIEALPPGWEMTGRNSPCPCGSGRKFKHCHGALV</sequence>
<keyword evidence="4 15" id="KW-1003">Cell membrane</keyword>
<keyword evidence="14 15" id="KW-0472">Membrane</keyword>
<evidence type="ECO:0000256" key="2">
    <source>
        <dbReference type="ARBA" id="ARBA00007650"/>
    </source>
</evidence>
<reference evidence="20 21" key="1">
    <citation type="submission" date="2018-06" db="EMBL/GenBank/DDBJ databases">
        <authorList>
            <consortium name="Pathogen Informatics"/>
            <person name="Doyle S."/>
        </authorList>
    </citation>
    <scope>NUCLEOTIDE SEQUENCE [LARGE SCALE GENOMIC DNA]</scope>
    <source>
        <strain evidence="20 21">NCTC11166</strain>
    </source>
</reference>
<dbReference type="GO" id="GO:0043952">
    <property type="term" value="P:protein transport by the Sec complex"/>
    <property type="evidence" value="ECO:0007669"/>
    <property type="project" value="TreeGrafter"/>
</dbReference>
<feature type="domain" description="SecA family profile" evidence="19">
    <location>
        <begin position="2"/>
        <end position="659"/>
    </location>
</feature>
<feature type="domain" description="Helicase ATP-binding" evidence="18">
    <location>
        <begin position="88"/>
        <end position="247"/>
    </location>
</feature>
<evidence type="ECO:0000256" key="9">
    <source>
        <dbReference type="ARBA" id="ARBA00022833"/>
    </source>
</evidence>
<feature type="region of interest" description="Disordered" evidence="17">
    <location>
        <begin position="889"/>
        <end position="912"/>
    </location>
</feature>
<dbReference type="InterPro" id="IPR004027">
    <property type="entry name" value="SEC_C_motif"/>
</dbReference>
<evidence type="ECO:0000259" key="19">
    <source>
        <dbReference type="PROSITE" id="PS51196"/>
    </source>
</evidence>
<dbReference type="SMART" id="SM00957">
    <property type="entry name" value="SecA_DEAD"/>
    <property type="match status" value="1"/>
</dbReference>
<evidence type="ECO:0000256" key="6">
    <source>
        <dbReference type="ARBA" id="ARBA00022519"/>
    </source>
</evidence>
<keyword evidence="7" id="KW-0479">Metal-binding</keyword>
<dbReference type="FunFam" id="3.40.50.300:FF:000334">
    <property type="entry name" value="Protein translocase subunit SecA"/>
    <property type="match status" value="1"/>
</dbReference>
<comment type="function">
    <text evidence="15">Part of the Sec protein translocase complex. Interacts with the SecYEG preprotein conducting channel. Has a central role in coupling the hydrolysis of ATP to the transfer of proteins into and across the cell membrane, serving both as a receptor for the preprotein-SecB complex and as an ATP-driven molecular motor driving the stepwise translocation of polypeptide chains across the membrane.</text>
</comment>
<dbReference type="InterPro" id="IPR000185">
    <property type="entry name" value="SecA"/>
</dbReference>
<dbReference type="CDD" id="cd18803">
    <property type="entry name" value="SF2_C_secA"/>
    <property type="match status" value="1"/>
</dbReference>
<dbReference type="Pfam" id="PF07517">
    <property type="entry name" value="SecA_DEAD"/>
    <property type="match status" value="1"/>
</dbReference>
<dbReference type="SUPFAM" id="SSF81886">
    <property type="entry name" value="Helical scaffold and wing domains of SecA"/>
    <property type="match status" value="1"/>
</dbReference>
<dbReference type="SMART" id="SM00958">
    <property type="entry name" value="SecA_PP_bind"/>
    <property type="match status" value="1"/>
</dbReference>
<evidence type="ECO:0000256" key="4">
    <source>
        <dbReference type="ARBA" id="ARBA00022475"/>
    </source>
</evidence>
<dbReference type="EMBL" id="UAQP01000014">
    <property type="protein sequence ID" value="SPU55004.1"/>
    <property type="molecule type" value="Genomic_DNA"/>
</dbReference>
<dbReference type="FunFam" id="3.90.1440.10:FF:000001">
    <property type="entry name" value="Preprotein translocase subunit SecA"/>
    <property type="match status" value="1"/>
</dbReference>
<dbReference type="PRINTS" id="PR00906">
    <property type="entry name" value="SECA"/>
</dbReference>
<dbReference type="InterPro" id="IPR036670">
    <property type="entry name" value="SecA_X-link_sf"/>
</dbReference>
<evidence type="ECO:0000256" key="7">
    <source>
        <dbReference type="ARBA" id="ARBA00022723"/>
    </source>
</evidence>
<dbReference type="GO" id="GO:0006605">
    <property type="term" value="P:protein targeting"/>
    <property type="evidence" value="ECO:0007669"/>
    <property type="project" value="UniProtKB-UniRule"/>
</dbReference>
<dbReference type="GO" id="GO:0005886">
    <property type="term" value="C:plasma membrane"/>
    <property type="evidence" value="ECO:0007669"/>
    <property type="project" value="UniProtKB-SubCell"/>
</dbReference>
<comment type="cofactor">
    <cofactor evidence="1">
        <name>Zn(2+)</name>
        <dbReference type="ChEBI" id="CHEBI:29105"/>
    </cofactor>
</comment>
<keyword evidence="3 15" id="KW-0813">Transport</keyword>
<dbReference type="InterPro" id="IPR014018">
    <property type="entry name" value="SecA_motor_DEAD"/>
</dbReference>
<dbReference type="NCBIfam" id="TIGR00963">
    <property type="entry name" value="secA"/>
    <property type="match status" value="1"/>
</dbReference>
<dbReference type="InterPro" id="IPR036266">
    <property type="entry name" value="SecA_Wing/Scaffold_sf"/>
</dbReference>
<dbReference type="InterPro" id="IPR011115">
    <property type="entry name" value="SecA_DEAD"/>
</dbReference>
<dbReference type="Gene3D" id="1.10.3060.10">
    <property type="entry name" value="Helical scaffold and wing domains of SecA"/>
    <property type="match status" value="1"/>
</dbReference>
<dbReference type="EC" id="7.4.2.8" evidence="15"/>
<evidence type="ECO:0000256" key="14">
    <source>
        <dbReference type="ARBA" id="ARBA00023136"/>
    </source>
</evidence>
<dbReference type="CDD" id="cd17928">
    <property type="entry name" value="DEXDc_SecA"/>
    <property type="match status" value="1"/>
</dbReference>
<dbReference type="InterPro" id="IPR044722">
    <property type="entry name" value="SecA_SF2_C"/>
</dbReference>
<evidence type="ECO:0000256" key="16">
    <source>
        <dbReference type="RuleBase" id="RU003874"/>
    </source>
</evidence>
<dbReference type="InterPro" id="IPR027417">
    <property type="entry name" value="P-loop_NTPase"/>
</dbReference>
<dbReference type="GO" id="GO:0031522">
    <property type="term" value="C:cell envelope Sec protein transport complex"/>
    <property type="evidence" value="ECO:0007669"/>
    <property type="project" value="UniProtKB-ARBA"/>
</dbReference>
<keyword evidence="10 15" id="KW-0067">ATP-binding</keyword>
<dbReference type="NCBIfam" id="NF009538">
    <property type="entry name" value="PRK12904.1"/>
    <property type="match status" value="1"/>
</dbReference>
<dbReference type="SUPFAM" id="SSF52540">
    <property type="entry name" value="P-loop containing nucleoside triphosphate hydrolases"/>
    <property type="match status" value="2"/>
</dbReference>
<evidence type="ECO:0000256" key="13">
    <source>
        <dbReference type="ARBA" id="ARBA00023010"/>
    </source>
</evidence>
<dbReference type="Pfam" id="PF21090">
    <property type="entry name" value="P-loop_SecA"/>
    <property type="match status" value="1"/>
</dbReference>
<evidence type="ECO:0000256" key="12">
    <source>
        <dbReference type="ARBA" id="ARBA00022967"/>
    </source>
</evidence>
<dbReference type="PROSITE" id="PS01312">
    <property type="entry name" value="SECA"/>
    <property type="match status" value="1"/>
</dbReference>
<evidence type="ECO:0000313" key="21">
    <source>
        <dbReference type="Proteomes" id="UP000251186"/>
    </source>
</evidence>
<evidence type="ECO:0000256" key="8">
    <source>
        <dbReference type="ARBA" id="ARBA00022741"/>
    </source>
</evidence>
<evidence type="ECO:0000256" key="10">
    <source>
        <dbReference type="ARBA" id="ARBA00022840"/>
    </source>
</evidence>
<keyword evidence="5 15" id="KW-0963">Cytoplasm</keyword>
<dbReference type="PROSITE" id="PS51192">
    <property type="entry name" value="HELICASE_ATP_BIND_1"/>
    <property type="match status" value="1"/>
</dbReference>
<dbReference type="Proteomes" id="UP000251186">
    <property type="component" value="Unassembled WGS sequence"/>
</dbReference>
<dbReference type="Gene3D" id="3.40.50.300">
    <property type="entry name" value="P-loop containing nucleotide triphosphate hydrolases"/>
    <property type="match status" value="2"/>
</dbReference>
<dbReference type="PROSITE" id="PS51196">
    <property type="entry name" value="SECA_MOTOR_DEAD"/>
    <property type="match status" value="1"/>
</dbReference>
<dbReference type="AlphaFoldDB" id="A0A2X1BW75"/>
<dbReference type="GO" id="GO:0065002">
    <property type="term" value="P:intracellular protein transmembrane transport"/>
    <property type="evidence" value="ECO:0007669"/>
    <property type="project" value="UniProtKB-UniRule"/>
</dbReference>
<feature type="binding site" evidence="15">
    <location>
        <position position="86"/>
    </location>
    <ligand>
        <name>ATP</name>
        <dbReference type="ChEBI" id="CHEBI:30616"/>
    </ligand>
</feature>
<dbReference type="InterPro" id="IPR011116">
    <property type="entry name" value="SecA_Wing/Scaffold"/>
</dbReference>
<dbReference type="Gene3D" id="3.90.1440.10">
    <property type="entry name" value="SecA, preprotein cross-linking domain"/>
    <property type="match status" value="1"/>
</dbReference>
<evidence type="ECO:0000256" key="11">
    <source>
        <dbReference type="ARBA" id="ARBA00022927"/>
    </source>
</evidence>
<dbReference type="RefSeq" id="WP_112863071.1">
    <property type="nucleotide sequence ID" value="NZ_UAQP01000014.1"/>
</dbReference>
<dbReference type="GO" id="GO:0005524">
    <property type="term" value="F:ATP binding"/>
    <property type="evidence" value="ECO:0007669"/>
    <property type="project" value="UniProtKB-UniRule"/>
</dbReference>
<dbReference type="GO" id="GO:0017038">
    <property type="term" value="P:protein import"/>
    <property type="evidence" value="ECO:0007669"/>
    <property type="project" value="InterPro"/>
</dbReference>
<keyword evidence="13 15" id="KW-0811">Translocation</keyword>
<comment type="subunit">
    <text evidence="15">Monomer and homodimer. Part of the essential Sec protein translocation apparatus which comprises SecA, SecYEG and auxiliary proteins SecDF-YajC and YidC.</text>
</comment>
<keyword evidence="9" id="KW-0862">Zinc</keyword>
<comment type="catalytic activity">
    <reaction evidence="15">
        <text>ATP + H2O + cellular proteinSide 1 = ADP + phosphate + cellular proteinSide 2.</text>
        <dbReference type="EC" id="7.4.2.8"/>
    </reaction>
</comment>
<dbReference type="SUPFAM" id="SSF81767">
    <property type="entry name" value="Pre-protein crosslinking domain of SecA"/>
    <property type="match status" value="1"/>
</dbReference>
<evidence type="ECO:0000259" key="18">
    <source>
        <dbReference type="PROSITE" id="PS51192"/>
    </source>
</evidence>
<keyword evidence="8 15" id="KW-0547">Nucleotide-binding</keyword>
<dbReference type="FunFam" id="1.10.3060.10:FF:000003">
    <property type="entry name" value="Protein translocase subunit SecA"/>
    <property type="match status" value="1"/>
</dbReference>
<keyword evidence="12 15" id="KW-1278">Translocase</keyword>
<evidence type="ECO:0000313" key="20">
    <source>
        <dbReference type="EMBL" id="SPU55004.1"/>
    </source>
</evidence>
<gene>
    <name evidence="15 20" type="primary">secA</name>
    <name evidence="20" type="ORF">NCTC11166_02398</name>
</gene>
<dbReference type="GO" id="GO:0005829">
    <property type="term" value="C:cytosol"/>
    <property type="evidence" value="ECO:0007669"/>
    <property type="project" value="TreeGrafter"/>
</dbReference>
<feature type="binding site" evidence="15">
    <location>
        <position position="540"/>
    </location>
    <ligand>
        <name>ATP</name>
        <dbReference type="ChEBI" id="CHEBI:30616"/>
    </ligand>
</feature>
<keyword evidence="6" id="KW-0997">Cell inner membrane</keyword>
<comment type="subcellular location">
    <subcellularLocation>
        <location evidence="15">Cell membrane</location>
        <topology evidence="15">Peripheral membrane protein</topology>
        <orientation evidence="15">Cytoplasmic side</orientation>
    </subcellularLocation>
    <subcellularLocation>
        <location evidence="15">Cytoplasm</location>
    </subcellularLocation>
    <text evidence="15">Distribution is 50-50.</text>
</comment>
<dbReference type="Pfam" id="PF07516">
    <property type="entry name" value="SecA_SW"/>
    <property type="match status" value="1"/>
</dbReference>
<dbReference type="FunFam" id="3.40.50.300:FF:000113">
    <property type="entry name" value="Preprotein translocase subunit SecA"/>
    <property type="match status" value="1"/>
</dbReference>
<accession>A0A2X1BW75</accession>
<evidence type="ECO:0000256" key="15">
    <source>
        <dbReference type="HAMAP-Rule" id="MF_01382"/>
    </source>
</evidence>
<protein>
    <recommendedName>
        <fullName evidence="15 16">Protein translocase subunit SecA</fullName>
        <ecNumber evidence="15">7.4.2.8</ecNumber>
    </recommendedName>
</protein>
<evidence type="ECO:0000256" key="1">
    <source>
        <dbReference type="ARBA" id="ARBA00001947"/>
    </source>
</evidence>
<dbReference type="GO" id="GO:0008564">
    <property type="term" value="F:protein-exporting ATPase activity"/>
    <property type="evidence" value="ECO:0007669"/>
    <property type="project" value="UniProtKB-EC"/>
</dbReference>